<accession>A0ABD3R1L3</accession>
<evidence type="ECO:0000313" key="2">
    <source>
        <dbReference type="EMBL" id="KAL3805611.1"/>
    </source>
</evidence>
<gene>
    <name evidence="2" type="ORF">HJC23_005855</name>
</gene>
<sequence>MSSKRTTEDDTPIDDTNPPLTLPAIQTRIRQLLDRLPSKADTAALSPNNVESLERWCRQVRSTLRSYNLVLNFLSVATYQWEPDRPGHTGQSLAALNNQMQSGTARINILQNDISRVLTPALTRQLTKKRLVVHKSKPSPQDTTTSADGNVEEIIKEEFYEYEQVVNDPEMLQLNREQMCDEAIYKRQLVVSVMEQMCQCIDDYMKAEAGAAGGDAQRYSMAY</sequence>
<protein>
    <recommendedName>
        <fullName evidence="4">Mediator of RNA polymerase II transcription subunit 8</fullName>
    </recommendedName>
</protein>
<dbReference type="Proteomes" id="UP001516023">
    <property type="component" value="Unassembled WGS sequence"/>
</dbReference>
<reference evidence="2 3" key="1">
    <citation type="journal article" date="2020" name="G3 (Bethesda)">
        <title>Improved Reference Genome for Cyclotella cryptica CCMP332, a Model for Cell Wall Morphogenesis, Salinity Adaptation, and Lipid Production in Diatoms (Bacillariophyta).</title>
        <authorList>
            <person name="Roberts W.R."/>
            <person name="Downey K.M."/>
            <person name="Ruck E.C."/>
            <person name="Traller J.C."/>
            <person name="Alverson A.J."/>
        </authorList>
    </citation>
    <scope>NUCLEOTIDE SEQUENCE [LARGE SCALE GENOMIC DNA]</scope>
    <source>
        <strain evidence="2 3">CCMP332</strain>
    </source>
</reference>
<comment type="caution">
    <text evidence="2">The sequence shown here is derived from an EMBL/GenBank/DDBJ whole genome shotgun (WGS) entry which is preliminary data.</text>
</comment>
<evidence type="ECO:0000256" key="1">
    <source>
        <dbReference type="SAM" id="MobiDB-lite"/>
    </source>
</evidence>
<dbReference type="AlphaFoldDB" id="A0ABD3R1L3"/>
<organism evidence="2 3">
    <name type="scientific">Cyclotella cryptica</name>
    <dbReference type="NCBI Taxonomy" id="29204"/>
    <lineage>
        <taxon>Eukaryota</taxon>
        <taxon>Sar</taxon>
        <taxon>Stramenopiles</taxon>
        <taxon>Ochrophyta</taxon>
        <taxon>Bacillariophyta</taxon>
        <taxon>Coscinodiscophyceae</taxon>
        <taxon>Thalassiosirophycidae</taxon>
        <taxon>Stephanodiscales</taxon>
        <taxon>Stephanodiscaceae</taxon>
        <taxon>Cyclotella</taxon>
    </lineage>
</organism>
<evidence type="ECO:0008006" key="4">
    <source>
        <dbReference type="Google" id="ProtNLM"/>
    </source>
</evidence>
<proteinExistence type="predicted"/>
<evidence type="ECO:0000313" key="3">
    <source>
        <dbReference type="Proteomes" id="UP001516023"/>
    </source>
</evidence>
<name>A0ABD3R1L3_9STRA</name>
<feature type="region of interest" description="Disordered" evidence="1">
    <location>
        <begin position="1"/>
        <end position="21"/>
    </location>
</feature>
<dbReference type="EMBL" id="JABMIG020000002">
    <property type="protein sequence ID" value="KAL3805611.1"/>
    <property type="molecule type" value="Genomic_DNA"/>
</dbReference>
<keyword evidence="3" id="KW-1185">Reference proteome</keyword>